<dbReference type="GO" id="GO:0005634">
    <property type="term" value="C:nucleus"/>
    <property type="evidence" value="ECO:0007669"/>
    <property type="project" value="UniProtKB-SubCell"/>
</dbReference>
<keyword evidence="6" id="KW-1185">Reference proteome</keyword>
<feature type="coiled-coil region" evidence="4">
    <location>
        <begin position="85"/>
        <end position="112"/>
    </location>
</feature>
<dbReference type="FunCoup" id="A0A7R8V4P8">
    <property type="interactions" value="35"/>
</dbReference>
<dbReference type="InParanoid" id="A0A7R8V4P8"/>
<dbReference type="InterPro" id="IPR004127">
    <property type="entry name" value="Prefoldin_subunit_alpha"/>
</dbReference>
<dbReference type="GO" id="GO:0019212">
    <property type="term" value="F:phosphatase inhibitor activity"/>
    <property type="evidence" value="ECO:0007669"/>
    <property type="project" value="TreeGrafter"/>
</dbReference>
<evidence type="ECO:0000313" key="6">
    <source>
        <dbReference type="Proteomes" id="UP000594454"/>
    </source>
</evidence>
<dbReference type="AlphaFoldDB" id="A0A7R8V4P8"/>
<name>A0A7R8V4P8_HERIL</name>
<keyword evidence="2" id="KW-0539">Nucleus</keyword>
<feature type="coiled-coil region" evidence="4">
    <location>
        <begin position="152"/>
        <end position="203"/>
    </location>
</feature>
<evidence type="ECO:0000256" key="3">
    <source>
        <dbReference type="ARBA" id="ARBA00038295"/>
    </source>
</evidence>
<gene>
    <name evidence="5" type="ORF">HERILL_LOCUS14971</name>
</gene>
<dbReference type="OrthoDB" id="21413at2759"/>
<dbReference type="GO" id="GO:0003714">
    <property type="term" value="F:transcription corepressor activity"/>
    <property type="evidence" value="ECO:0007669"/>
    <property type="project" value="TreeGrafter"/>
</dbReference>
<dbReference type="Proteomes" id="UP000594454">
    <property type="component" value="Chromosome 6"/>
</dbReference>
<comment type="similarity">
    <text evidence="3">Belongs to the RNA polymerase II subunit 5-mediating protein family.</text>
</comment>
<dbReference type="Gene3D" id="1.10.287.370">
    <property type="match status" value="1"/>
</dbReference>
<sequence>MDKLEEALKEALSRNSDETGRWDKYREEQEICITNLTQFGEDLSVDVMVPIGSKAFMPGQIYHTNEILVSHFQGFFSKCSAKQALEIANHRINMARARLNCLEKEAEMYQNKLEKPYIDGALAGCEEKEIIEEYDEEKENLWRVQHRQNLRREKLKESSEKAQRKEEKAHEDVLKLLDELEMIEELEEELKKLQIEDDDTLKKMLSGKIQLPSERKRISHYEANDNIVVGDLAGNTKVQNDKSDEIAHEVYNEGFDFTNNNTVPNDADYASDEGSEASSVEDMPRYILEIEMEAKSLSVPQKIKFFKSKLQELESELHSIKVKSPSDIDEKIDKMELKDYLIDYIELLRDNLKNESFVGEKIVKTNVEEKKKRISFADQDEVQFIDKNRAVNVVTRSKVDLSEGSYKSLNLKPLKTLDSSRELTSCAPNSQEYKAENQNLQDCNLIDKILGLTEAQSFTFFIENYHSDNYFVHADHEIDNYKKSGVIGSPADIYKLFQDNSTDVECDESVVNKINDLDLGADTFQRKLNDIHLASSKETQEPGSGSLGICSSDGSIKSILKNREKVQLEAITSLNTHQPEVKIHQKSEECVFDKLIGDVIEKEAADSKGLDPLPVEKFKDVKAPKKRISRFKQMRLNS</sequence>
<proteinExistence type="inferred from homology"/>
<evidence type="ECO:0000256" key="2">
    <source>
        <dbReference type="ARBA" id="ARBA00023242"/>
    </source>
</evidence>
<dbReference type="GO" id="GO:0000122">
    <property type="term" value="P:negative regulation of transcription by RNA polymerase II"/>
    <property type="evidence" value="ECO:0007669"/>
    <property type="project" value="TreeGrafter"/>
</dbReference>
<keyword evidence="4" id="KW-0175">Coiled coil</keyword>
<reference evidence="5 6" key="1">
    <citation type="submission" date="2020-11" db="EMBL/GenBank/DDBJ databases">
        <authorList>
            <person name="Wallbank WR R."/>
            <person name="Pardo Diaz C."/>
            <person name="Kozak K."/>
            <person name="Martin S."/>
            <person name="Jiggins C."/>
            <person name="Moest M."/>
            <person name="Warren A I."/>
            <person name="Generalovic N T."/>
            <person name="Byers J.R.P. K."/>
            <person name="Montejo-Kovacevich G."/>
            <person name="Yen C E."/>
        </authorList>
    </citation>
    <scope>NUCLEOTIDE SEQUENCE [LARGE SCALE GENOMIC DNA]</scope>
</reference>
<dbReference type="SUPFAM" id="SSF46579">
    <property type="entry name" value="Prefoldin"/>
    <property type="match status" value="1"/>
</dbReference>
<dbReference type="InterPro" id="IPR052255">
    <property type="entry name" value="RNA_pol_II_subunit5-mediator"/>
</dbReference>
<dbReference type="EMBL" id="LR899014">
    <property type="protein sequence ID" value="CAD7092623.1"/>
    <property type="molecule type" value="Genomic_DNA"/>
</dbReference>
<dbReference type="PANTHER" id="PTHR15111:SF0">
    <property type="entry name" value="UNCONVENTIONAL PREFOLDIN RPB5 INTERACTOR 1"/>
    <property type="match status" value="1"/>
</dbReference>
<evidence type="ECO:0008006" key="7">
    <source>
        <dbReference type="Google" id="ProtNLM"/>
    </source>
</evidence>
<accession>A0A7R8V4P8</accession>
<evidence type="ECO:0000256" key="1">
    <source>
        <dbReference type="ARBA" id="ARBA00004123"/>
    </source>
</evidence>
<evidence type="ECO:0000313" key="5">
    <source>
        <dbReference type="EMBL" id="CAD7092623.1"/>
    </source>
</evidence>
<evidence type="ECO:0000256" key="4">
    <source>
        <dbReference type="SAM" id="Coils"/>
    </source>
</evidence>
<dbReference type="PANTHER" id="PTHR15111">
    <property type="entry name" value="RNA POLYMERASE II SUBUNIT 5-MEDIATING PROTEIN NNX3"/>
    <property type="match status" value="1"/>
</dbReference>
<protein>
    <recommendedName>
        <fullName evidence="7">Unconventional prefoldin RPB5 interactor</fullName>
    </recommendedName>
</protein>
<dbReference type="InterPro" id="IPR009053">
    <property type="entry name" value="Prefoldin"/>
</dbReference>
<comment type="subcellular location">
    <subcellularLocation>
        <location evidence="1">Nucleus</location>
    </subcellularLocation>
</comment>
<organism evidence="5 6">
    <name type="scientific">Hermetia illucens</name>
    <name type="common">Black soldier fly</name>
    <dbReference type="NCBI Taxonomy" id="343691"/>
    <lineage>
        <taxon>Eukaryota</taxon>
        <taxon>Metazoa</taxon>
        <taxon>Ecdysozoa</taxon>
        <taxon>Arthropoda</taxon>
        <taxon>Hexapoda</taxon>
        <taxon>Insecta</taxon>
        <taxon>Pterygota</taxon>
        <taxon>Neoptera</taxon>
        <taxon>Endopterygota</taxon>
        <taxon>Diptera</taxon>
        <taxon>Brachycera</taxon>
        <taxon>Stratiomyomorpha</taxon>
        <taxon>Stratiomyidae</taxon>
        <taxon>Hermetiinae</taxon>
        <taxon>Hermetia</taxon>
    </lineage>
</organism>
<dbReference type="Pfam" id="PF02996">
    <property type="entry name" value="Prefoldin"/>
    <property type="match status" value="1"/>
</dbReference>
<dbReference type="CDD" id="cd23159">
    <property type="entry name" value="Prefoldin_URI1"/>
    <property type="match status" value="1"/>
</dbReference>
<dbReference type="GO" id="GO:0003682">
    <property type="term" value="F:chromatin binding"/>
    <property type="evidence" value="ECO:0007669"/>
    <property type="project" value="TreeGrafter"/>
</dbReference>